<dbReference type="AlphaFoldDB" id="A0A4C1YYA7"/>
<reference evidence="1 2" key="1">
    <citation type="journal article" date="2019" name="Commun. Biol.">
        <title>The bagworm genome reveals a unique fibroin gene that provides high tensile strength.</title>
        <authorList>
            <person name="Kono N."/>
            <person name="Nakamura H."/>
            <person name="Ohtoshi R."/>
            <person name="Tomita M."/>
            <person name="Numata K."/>
            <person name="Arakawa K."/>
        </authorList>
    </citation>
    <scope>NUCLEOTIDE SEQUENCE [LARGE SCALE GENOMIC DNA]</scope>
</reference>
<proteinExistence type="predicted"/>
<comment type="caution">
    <text evidence="1">The sequence shown here is derived from an EMBL/GenBank/DDBJ whole genome shotgun (WGS) entry which is preliminary data.</text>
</comment>
<gene>
    <name evidence="1" type="ORF">EVAR_99548_1</name>
</gene>
<keyword evidence="2" id="KW-1185">Reference proteome</keyword>
<sequence length="110" mass="12362">MPYFAKGPSNVNENLYCFALTFQTIRNMFNLSENLLGAIVIRPKAELFFNDKAFSHSSMALCNRGRMYRRQLGLRNDAVSSAKSASSTPVFGRGISFTYADYSTRESVEP</sequence>
<organism evidence="1 2">
    <name type="scientific">Eumeta variegata</name>
    <name type="common">Bagworm moth</name>
    <name type="synonym">Eumeta japonica</name>
    <dbReference type="NCBI Taxonomy" id="151549"/>
    <lineage>
        <taxon>Eukaryota</taxon>
        <taxon>Metazoa</taxon>
        <taxon>Ecdysozoa</taxon>
        <taxon>Arthropoda</taxon>
        <taxon>Hexapoda</taxon>
        <taxon>Insecta</taxon>
        <taxon>Pterygota</taxon>
        <taxon>Neoptera</taxon>
        <taxon>Endopterygota</taxon>
        <taxon>Lepidoptera</taxon>
        <taxon>Glossata</taxon>
        <taxon>Ditrysia</taxon>
        <taxon>Tineoidea</taxon>
        <taxon>Psychidae</taxon>
        <taxon>Oiketicinae</taxon>
        <taxon>Eumeta</taxon>
    </lineage>
</organism>
<dbReference type="Proteomes" id="UP000299102">
    <property type="component" value="Unassembled WGS sequence"/>
</dbReference>
<evidence type="ECO:0000313" key="1">
    <source>
        <dbReference type="EMBL" id="GBP79325.1"/>
    </source>
</evidence>
<protein>
    <submittedName>
        <fullName evidence="1">Uncharacterized protein</fullName>
    </submittedName>
</protein>
<name>A0A4C1YYA7_EUMVA</name>
<evidence type="ECO:0000313" key="2">
    <source>
        <dbReference type="Proteomes" id="UP000299102"/>
    </source>
</evidence>
<dbReference type="EMBL" id="BGZK01001410">
    <property type="protein sequence ID" value="GBP79325.1"/>
    <property type="molecule type" value="Genomic_DNA"/>
</dbReference>
<accession>A0A4C1YYA7</accession>